<dbReference type="EMBL" id="UINC01189861">
    <property type="protein sequence ID" value="SVE03743.1"/>
    <property type="molecule type" value="Genomic_DNA"/>
</dbReference>
<dbReference type="SUPFAM" id="SSF51197">
    <property type="entry name" value="Clavaminate synthase-like"/>
    <property type="match status" value="1"/>
</dbReference>
<proteinExistence type="predicted"/>
<dbReference type="PANTHER" id="PTHR37563">
    <property type="entry name" value="PHYTANOYL-COA DIOXYGENASE FAMILY PROTEIN (AFU_ORTHOLOGUE AFUA_2G03330)"/>
    <property type="match status" value="1"/>
</dbReference>
<dbReference type="AlphaFoldDB" id="A0A383A808"/>
<reference evidence="1" key="1">
    <citation type="submission" date="2018-05" db="EMBL/GenBank/DDBJ databases">
        <authorList>
            <person name="Lanie J.A."/>
            <person name="Ng W.-L."/>
            <person name="Kazmierczak K.M."/>
            <person name="Andrzejewski T.M."/>
            <person name="Davidsen T.M."/>
            <person name="Wayne K.J."/>
            <person name="Tettelin H."/>
            <person name="Glass J.I."/>
            <person name="Rusch D."/>
            <person name="Podicherti R."/>
            <person name="Tsui H.-C.T."/>
            <person name="Winkler M.E."/>
        </authorList>
    </citation>
    <scope>NUCLEOTIDE SEQUENCE</scope>
</reference>
<dbReference type="Gene3D" id="2.60.120.620">
    <property type="entry name" value="q2cbj1_9rhob like domain"/>
    <property type="match status" value="1"/>
</dbReference>
<dbReference type="InterPro" id="IPR051961">
    <property type="entry name" value="Fungal_Metabolite_Diox"/>
</dbReference>
<protein>
    <recommendedName>
        <fullName evidence="2">Phytanoyl-CoA dioxygenase</fullName>
    </recommendedName>
</protein>
<evidence type="ECO:0000313" key="1">
    <source>
        <dbReference type="EMBL" id="SVE03743.1"/>
    </source>
</evidence>
<gene>
    <name evidence="1" type="ORF">METZ01_LOCUS456597</name>
</gene>
<dbReference type="InterPro" id="IPR008775">
    <property type="entry name" value="Phytyl_CoA_dOase-like"/>
</dbReference>
<accession>A0A383A808</accession>
<evidence type="ECO:0008006" key="2">
    <source>
        <dbReference type="Google" id="ProtNLM"/>
    </source>
</evidence>
<name>A0A383A808_9ZZZZ</name>
<dbReference type="Pfam" id="PF05721">
    <property type="entry name" value="PhyH"/>
    <property type="match status" value="1"/>
</dbReference>
<feature type="non-terminal residue" evidence="1">
    <location>
        <position position="1"/>
    </location>
</feature>
<organism evidence="1">
    <name type="scientific">marine metagenome</name>
    <dbReference type="NCBI Taxonomy" id="408172"/>
    <lineage>
        <taxon>unclassified sequences</taxon>
        <taxon>metagenomes</taxon>
        <taxon>ecological metagenomes</taxon>
    </lineage>
</organism>
<dbReference type="PANTHER" id="PTHR37563:SF2">
    <property type="entry name" value="PHYTANOYL-COA DIOXYGENASE FAMILY PROTEIN (AFU_ORTHOLOGUE AFUA_2G03330)"/>
    <property type="match status" value="1"/>
</dbReference>
<sequence length="216" mass="23902">RRGEPTYVQGLDPNEANVRVFNLLDLDPIFRKLIVQPQAIALVQALIGEHFLISNFTANIALPGSESMAIHADQAIVIPEPWLQPWAINIIWCLDDVYPDNGATLYLPGSHQVARVSELPRDMKTAMVAFEAPAGSMIAMDGRLWHTSGANVTRDRERALLFGYYTADFIRPQTNWNASLSAHTLDNLDARLFDFLGLGAAANLRQSSVILDPADH</sequence>